<accession>A0A8C4V539</accession>
<sequence>MASYRIRQYREQDYDAVRTLFARGILEHASAGYRHVLRSARAQLGLLVLFAAVRTVVGYWVLGLGAVALALVAIWLLVRSFSTSYVRQALSTDLCDIPTSYLRAPDSCFWVAEAGGAVVGMVAVAPPQDPAERGAALELKRMSVSRDYRGRGISKALCGEVLRFARARGYGAVVLSTSMVQVAAQRLYEGQGFRKVGAFSPSLLGTLLCFQIFQYRCDLPGRAAASPH</sequence>
<dbReference type="InterPro" id="IPR000182">
    <property type="entry name" value="GNAT_dom"/>
</dbReference>
<evidence type="ECO:0000313" key="5">
    <source>
        <dbReference type="Proteomes" id="UP000694562"/>
    </source>
</evidence>
<dbReference type="Ensembl" id="ENSFTIT00000022881.1">
    <property type="protein sequence ID" value="ENSFTIP00000021966.1"/>
    <property type="gene ID" value="ENSFTIG00000014248.1"/>
</dbReference>
<evidence type="ECO:0000313" key="4">
    <source>
        <dbReference type="Ensembl" id="ENSFTIP00000021966.1"/>
    </source>
</evidence>
<protein>
    <recommendedName>
        <fullName evidence="3">N-acetyltransferase domain-containing protein</fullName>
    </recommendedName>
</protein>
<reference evidence="4" key="1">
    <citation type="submission" date="2025-08" db="UniProtKB">
        <authorList>
            <consortium name="Ensembl"/>
        </authorList>
    </citation>
    <scope>IDENTIFICATION</scope>
</reference>
<name>A0A8C4V539_FALTI</name>
<dbReference type="PANTHER" id="PTHR13947:SF58">
    <property type="entry name" value="8B (PUTATIVE,_PSEUDO-RELATED"/>
    <property type="match status" value="1"/>
</dbReference>
<evidence type="ECO:0000259" key="3">
    <source>
        <dbReference type="PROSITE" id="PS51186"/>
    </source>
</evidence>
<dbReference type="Gene3D" id="3.40.630.30">
    <property type="match status" value="1"/>
</dbReference>
<dbReference type="CDD" id="cd04301">
    <property type="entry name" value="NAT_SF"/>
    <property type="match status" value="1"/>
</dbReference>
<dbReference type="PANTHER" id="PTHR13947">
    <property type="entry name" value="GNAT FAMILY N-ACETYLTRANSFERASE"/>
    <property type="match status" value="1"/>
</dbReference>
<dbReference type="InterPro" id="IPR016181">
    <property type="entry name" value="Acyl_CoA_acyltransferase"/>
</dbReference>
<keyword evidence="2" id="KW-1133">Transmembrane helix</keyword>
<keyword evidence="5" id="KW-1185">Reference proteome</keyword>
<feature type="domain" description="N-acetyltransferase" evidence="3">
    <location>
        <begin position="64"/>
        <end position="220"/>
    </location>
</feature>
<organism evidence="4 5">
    <name type="scientific">Falco tinnunculus</name>
    <name type="common">Common kestrel</name>
    <dbReference type="NCBI Taxonomy" id="100819"/>
    <lineage>
        <taxon>Eukaryota</taxon>
        <taxon>Metazoa</taxon>
        <taxon>Chordata</taxon>
        <taxon>Craniata</taxon>
        <taxon>Vertebrata</taxon>
        <taxon>Euteleostomi</taxon>
        <taxon>Archelosauria</taxon>
        <taxon>Archosauria</taxon>
        <taxon>Dinosauria</taxon>
        <taxon>Saurischia</taxon>
        <taxon>Theropoda</taxon>
        <taxon>Coelurosauria</taxon>
        <taxon>Aves</taxon>
        <taxon>Neognathae</taxon>
        <taxon>Neoaves</taxon>
        <taxon>Telluraves</taxon>
        <taxon>Australaves</taxon>
        <taxon>Falconiformes</taxon>
        <taxon>Falconidae</taxon>
        <taxon>Falco</taxon>
    </lineage>
</organism>
<reference evidence="4" key="2">
    <citation type="submission" date="2025-09" db="UniProtKB">
        <authorList>
            <consortium name="Ensembl"/>
        </authorList>
    </citation>
    <scope>IDENTIFICATION</scope>
</reference>
<keyword evidence="2" id="KW-0472">Membrane</keyword>
<dbReference type="Proteomes" id="UP000694562">
    <property type="component" value="Unplaced"/>
</dbReference>
<dbReference type="GO" id="GO:0008080">
    <property type="term" value="F:N-acetyltransferase activity"/>
    <property type="evidence" value="ECO:0007669"/>
    <property type="project" value="InterPro"/>
</dbReference>
<proteinExistence type="predicted"/>
<dbReference type="OMA" id="YKIPDTH"/>
<keyword evidence="1" id="KW-0808">Transferase</keyword>
<keyword evidence="2" id="KW-0812">Transmembrane</keyword>
<evidence type="ECO:0000256" key="2">
    <source>
        <dbReference type="SAM" id="Phobius"/>
    </source>
</evidence>
<dbReference type="AlphaFoldDB" id="A0A8C4V539"/>
<dbReference type="OrthoDB" id="41532at2759"/>
<dbReference type="InterPro" id="IPR050769">
    <property type="entry name" value="NAT_camello-type"/>
</dbReference>
<feature type="transmembrane region" description="Helical" evidence="2">
    <location>
        <begin position="44"/>
        <end position="77"/>
    </location>
</feature>
<dbReference type="PROSITE" id="PS51186">
    <property type="entry name" value="GNAT"/>
    <property type="match status" value="1"/>
</dbReference>
<dbReference type="Pfam" id="PF00583">
    <property type="entry name" value="Acetyltransf_1"/>
    <property type="match status" value="1"/>
</dbReference>
<evidence type="ECO:0000256" key="1">
    <source>
        <dbReference type="ARBA" id="ARBA00022679"/>
    </source>
</evidence>
<dbReference type="SUPFAM" id="SSF55729">
    <property type="entry name" value="Acyl-CoA N-acyltransferases (Nat)"/>
    <property type="match status" value="1"/>
</dbReference>